<protein>
    <recommendedName>
        <fullName evidence="2">Peptidase C39-like domain-containing protein</fullName>
    </recommendedName>
</protein>
<accession>A0ABP8DTJ3</accession>
<feature type="compositionally biased region" description="Low complexity" evidence="1">
    <location>
        <begin position="88"/>
        <end position="117"/>
    </location>
</feature>
<keyword evidence="4" id="KW-1185">Reference proteome</keyword>
<proteinExistence type="predicted"/>
<evidence type="ECO:0000256" key="1">
    <source>
        <dbReference type="SAM" id="MobiDB-lite"/>
    </source>
</evidence>
<evidence type="ECO:0000313" key="4">
    <source>
        <dbReference type="Proteomes" id="UP001500620"/>
    </source>
</evidence>
<dbReference type="Gene3D" id="3.90.70.10">
    <property type="entry name" value="Cysteine proteinases"/>
    <property type="match status" value="1"/>
</dbReference>
<feature type="compositionally biased region" description="Polar residues" evidence="1">
    <location>
        <begin position="54"/>
        <end position="73"/>
    </location>
</feature>
<dbReference type="Pfam" id="PF13529">
    <property type="entry name" value="Peptidase_C39_2"/>
    <property type="match status" value="1"/>
</dbReference>
<dbReference type="InterPro" id="IPR039564">
    <property type="entry name" value="Peptidase_C39-like"/>
</dbReference>
<sequence length="283" mass="29116">MPPLSYFYKSRHSQPPPSGRRPLGRRLPVAAASLVLAAAAGIGVATLDHHPASDATSLAGSESTVDGVSTSSAARAKQRGDAPPPAAAPTSTKPSASSSPAPSASSASPTPTQPSQKDVSYQFAWQENYYYCGPAATRIALTARGLFPSQSQVAERLGTTEGGTNSSEDTARALNSFTGTNFYEPHFIRGESATSADVDELRKSVVSAIGSGYAVVANIAGSTVDDGGHSHSYPGGHYLTIVGYRDGGETVRIADPADAEGVGAYTLPVAKMANWIAQRGYAA</sequence>
<dbReference type="InterPro" id="IPR038765">
    <property type="entry name" value="Papain-like_cys_pep_sf"/>
</dbReference>
<dbReference type="SUPFAM" id="SSF54001">
    <property type="entry name" value="Cysteine proteinases"/>
    <property type="match status" value="1"/>
</dbReference>
<feature type="domain" description="Peptidase C39-like" evidence="2">
    <location>
        <begin position="118"/>
        <end position="257"/>
    </location>
</feature>
<name>A0ABP8DTJ3_9ACTN</name>
<feature type="region of interest" description="Disordered" evidence="1">
    <location>
        <begin position="1"/>
        <end position="25"/>
    </location>
</feature>
<organism evidence="3 4">
    <name type="scientific">Dactylosporangium darangshiense</name>
    <dbReference type="NCBI Taxonomy" id="579108"/>
    <lineage>
        <taxon>Bacteria</taxon>
        <taxon>Bacillati</taxon>
        <taxon>Actinomycetota</taxon>
        <taxon>Actinomycetes</taxon>
        <taxon>Micromonosporales</taxon>
        <taxon>Micromonosporaceae</taxon>
        <taxon>Dactylosporangium</taxon>
    </lineage>
</organism>
<evidence type="ECO:0000313" key="3">
    <source>
        <dbReference type="EMBL" id="GAA4263216.1"/>
    </source>
</evidence>
<dbReference type="Proteomes" id="UP001500620">
    <property type="component" value="Unassembled WGS sequence"/>
</dbReference>
<dbReference type="EMBL" id="BAABAT010000063">
    <property type="protein sequence ID" value="GAA4263216.1"/>
    <property type="molecule type" value="Genomic_DNA"/>
</dbReference>
<reference evidence="4" key="1">
    <citation type="journal article" date="2019" name="Int. J. Syst. Evol. Microbiol.">
        <title>The Global Catalogue of Microorganisms (GCM) 10K type strain sequencing project: providing services to taxonomists for standard genome sequencing and annotation.</title>
        <authorList>
            <consortium name="The Broad Institute Genomics Platform"/>
            <consortium name="The Broad Institute Genome Sequencing Center for Infectious Disease"/>
            <person name="Wu L."/>
            <person name="Ma J."/>
        </authorList>
    </citation>
    <scope>NUCLEOTIDE SEQUENCE [LARGE SCALE GENOMIC DNA]</scope>
    <source>
        <strain evidence="4">JCM 17441</strain>
    </source>
</reference>
<evidence type="ECO:0000259" key="2">
    <source>
        <dbReference type="Pfam" id="PF13529"/>
    </source>
</evidence>
<gene>
    <name evidence="3" type="ORF">GCM10022255_105760</name>
</gene>
<feature type="region of interest" description="Disordered" evidence="1">
    <location>
        <begin position="54"/>
        <end position="118"/>
    </location>
</feature>
<comment type="caution">
    <text evidence="3">The sequence shown here is derived from an EMBL/GenBank/DDBJ whole genome shotgun (WGS) entry which is preliminary data.</text>
</comment>
<dbReference type="RefSeq" id="WP_380139107.1">
    <property type="nucleotide sequence ID" value="NZ_JBHTFY010000001.1"/>
</dbReference>